<dbReference type="Proteomes" id="UP000423756">
    <property type="component" value="Unassembled WGS sequence"/>
</dbReference>
<reference evidence="1 2" key="1">
    <citation type="submission" date="2019-09" db="EMBL/GenBank/DDBJ databases">
        <title>Draft genome sequences of 48 bacterial type strains from the CCUG.</title>
        <authorList>
            <person name="Tunovic T."/>
            <person name="Pineiro-Iglesias B."/>
            <person name="Unosson C."/>
            <person name="Inganas E."/>
            <person name="Ohlen M."/>
            <person name="Cardew S."/>
            <person name="Jensie-Markopoulos S."/>
            <person name="Salva-Serra F."/>
            <person name="Jaen-Luchoro D."/>
            <person name="Karlsson R."/>
            <person name="Svensson-Stadler L."/>
            <person name="Chun J."/>
            <person name="Moore E."/>
        </authorList>
    </citation>
    <scope>NUCLEOTIDE SEQUENCE [LARGE SCALE GENOMIC DNA]</scope>
    <source>
        <strain evidence="1 2">CCUG 48643</strain>
    </source>
</reference>
<sequence>MECRESDTSLVRIVIAITETYLDEKNIERDTFVKQDLLPVLVRSGLLDEPGEAKRYNTWANNQCKKIERLIKGETAFKADWVMPWISALPEPYLGKAMNEVCGFFGTYFTPMTLITGSVNKKSVKSGLSHISQEFADVLQKSIAVMDGMIDENDSDADLQQYANEVHELVAASISELGRLYKARGILPAAHIAMANSPLFQIADK</sequence>
<dbReference type="AlphaFoldDB" id="A0A7V7NR93"/>
<evidence type="ECO:0000313" key="1">
    <source>
        <dbReference type="EMBL" id="KAB0476548.1"/>
    </source>
</evidence>
<dbReference type="GeneID" id="77344854"/>
<proteinExistence type="predicted"/>
<protein>
    <submittedName>
        <fullName evidence="1">Uncharacterized protein</fullName>
    </submittedName>
</protein>
<name>A0A7V7NR93_9VIBR</name>
<gene>
    <name evidence="1" type="ORF">F7Q91_19100</name>
</gene>
<dbReference type="RefSeq" id="WP_150897848.1">
    <property type="nucleotide sequence ID" value="NZ_AP025468.1"/>
</dbReference>
<dbReference type="EMBL" id="VZPX01000047">
    <property type="protein sequence ID" value="KAB0476548.1"/>
    <property type="molecule type" value="Genomic_DNA"/>
</dbReference>
<organism evidence="1 2">
    <name type="scientific">Vibrio chagasii</name>
    <dbReference type="NCBI Taxonomy" id="170679"/>
    <lineage>
        <taxon>Bacteria</taxon>
        <taxon>Pseudomonadati</taxon>
        <taxon>Pseudomonadota</taxon>
        <taxon>Gammaproteobacteria</taxon>
        <taxon>Vibrionales</taxon>
        <taxon>Vibrionaceae</taxon>
        <taxon>Vibrio</taxon>
    </lineage>
</organism>
<comment type="caution">
    <text evidence="1">The sequence shown here is derived from an EMBL/GenBank/DDBJ whole genome shotgun (WGS) entry which is preliminary data.</text>
</comment>
<evidence type="ECO:0000313" key="2">
    <source>
        <dbReference type="Proteomes" id="UP000423756"/>
    </source>
</evidence>
<accession>A0A7V7NR93</accession>